<proteinExistence type="predicted"/>
<comment type="caution">
    <text evidence="1">The sequence shown here is derived from an EMBL/GenBank/DDBJ whole genome shotgun (WGS) entry which is preliminary data.</text>
</comment>
<sequence length="59" mass="6578">MMAADDAKPDDFPVHSPPCVCGRCHDGNSKKDGDSPLLRALRARMTDENRLRRLLRGQS</sequence>
<dbReference type="AlphaFoldDB" id="A0AB37XA07"/>
<dbReference type="Proteomes" id="UP000292095">
    <property type="component" value="Unassembled WGS sequence"/>
</dbReference>
<evidence type="ECO:0000313" key="1">
    <source>
        <dbReference type="EMBL" id="RZE36208.1"/>
    </source>
</evidence>
<protein>
    <submittedName>
        <fullName evidence="1">Uncharacterized protein</fullName>
    </submittedName>
</protein>
<dbReference type="EMBL" id="PKLK01000025">
    <property type="protein sequence ID" value="RZE36208.1"/>
    <property type="molecule type" value="Genomic_DNA"/>
</dbReference>
<organism evidence="1 2">
    <name type="scientific">Streptomyces albidoflavus</name>
    <dbReference type="NCBI Taxonomy" id="1886"/>
    <lineage>
        <taxon>Bacteria</taxon>
        <taxon>Bacillati</taxon>
        <taxon>Actinomycetota</taxon>
        <taxon>Actinomycetes</taxon>
        <taxon>Kitasatosporales</taxon>
        <taxon>Streptomycetaceae</taxon>
        <taxon>Streptomyces</taxon>
        <taxon>Streptomyces albidoflavus group</taxon>
    </lineage>
</organism>
<name>A0AB37XA07_9ACTN</name>
<gene>
    <name evidence="1" type="ORF">C0Q91_21530</name>
</gene>
<evidence type="ECO:0000313" key="2">
    <source>
        <dbReference type="Proteomes" id="UP000292095"/>
    </source>
</evidence>
<accession>A0AB37XA07</accession>
<reference evidence="1 2" key="1">
    <citation type="submission" date="2017-12" db="EMBL/GenBank/DDBJ databases">
        <title>Population genomics insights into the ecological differentiation and adaptive evolution in streptomycetes.</title>
        <authorList>
            <person name="Li Y."/>
            <person name="Huang Y."/>
        </authorList>
    </citation>
    <scope>NUCLEOTIDE SEQUENCE [LARGE SCALE GENOMIC DNA]</scope>
    <source>
        <strain evidence="1 2">FXJ.2339</strain>
    </source>
</reference>